<evidence type="ECO:0000313" key="3">
    <source>
        <dbReference type="Proteomes" id="UP000663881"/>
    </source>
</evidence>
<comment type="caution">
    <text evidence="2">The sequence shown here is derived from an EMBL/GenBank/DDBJ whole genome shotgun (WGS) entry which is preliminary data.</text>
</comment>
<name>A0A820EE67_9BILA</name>
<feature type="compositionally biased region" description="Polar residues" evidence="1">
    <location>
        <begin position="11"/>
        <end position="22"/>
    </location>
</feature>
<reference evidence="2" key="1">
    <citation type="submission" date="2021-02" db="EMBL/GenBank/DDBJ databases">
        <authorList>
            <person name="Nowell W R."/>
        </authorList>
    </citation>
    <scope>NUCLEOTIDE SEQUENCE</scope>
</reference>
<evidence type="ECO:0000256" key="1">
    <source>
        <dbReference type="SAM" id="MobiDB-lite"/>
    </source>
</evidence>
<protein>
    <submittedName>
        <fullName evidence="2">Uncharacterized protein</fullName>
    </submittedName>
</protein>
<dbReference type="AlphaFoldDB" id="A0A820EE67"/>
<feature type="region of interest" description="Disordered" evidence="1">
    <location>
        <begin position="1"/>
        <end position="22"/>
    </location>
</feature>
<dbReference type="EMBL" id="CAJOAY010011984">
    <property type="protein sequence ID" value="CAF4244949.1"/>
    <property type="molecule type" value="Genomic_DNA"/>
</dbReference>
<feature type="non-terminal residue" evidence="2">
    <location>
        <position position="22"/>
    </location>
</feature>
<gene>
    <name evidence="2" type="ORF">OKA104_LOCUS43282</name>
</gene>
<dbReference type="Proteomes" id="UP000663881">
    <property type="component" value="Unassembled WGS sequence"/>
</dbReference>
<proteinExistence type="predicted"/>
<evidence type="ECO:0000313" key="2">
    <source>
        <dbReference type="EMBL" id="CAF4244949.1"/>
    </source>
</evidence>
<accession>A0A820EE67</accession>
<organism evidence="2 3">
    <name type="scientific">Adineta steineri</name>
    <dbReference type="NCBI Taxonomy" id="433720"/>
    <lineage>
        <taxon>Eukaryota</taxon>
        <taxon>Metazoa</taxon>
        <taxon>Spiralia</taxon>
        <taxon>Gnathifera</taxon>
        <taxon>Rotifera</taxon>
        <taxon>Eurotatoria</taxon>
        <taxon>Bdelloidea</taxon>
        <taxon>Adinetida</taxon>
        <taxon>Adinetidae</taxon>
        <taxon>Adineta</taxon>
    </lineage>
</organism>
<sequence length="22" mass="2556">MPRSELEMINSPPTTTDQFHHS</sequence>